<feature type="non-terminal residue" evidence="1">
    <location>
        <position position="233"/>
    </location>
</feature>
<reference evidence="1" key="1">
    <citation type="submission" date="2020-04" db="EMBL/GenBank/DDBJ databases">
        <authorList>
            <person name="Alioto T."/>
            <person name="Alioto T."/>
            <person name="Gomez Garrido J."/>
        </authorList>
    </citation>
    <scope>NUCLEOTIDE SEQUENCE</scope>
    <source>
        <strain evidence="1">A484AB</strain>
    </source>
</reference>
<dbReference type="PANTHER" id="PTHR45749">
    <property type="match status" value="1"/>
</dbReference>
<dbReference type="AlphaFoldDB" id="A0A7D9ICJ7"/>
<comment type="caution">
    <text evidence="1">The sequence shown here is derived from an EMBL/GenBank/DDBJ whole genome shotgun (WGS) entry which is preliminary data.</text>
</comment>
<dbReference type="PANTHER" id="PTHR45749:SF37">
    <property type="entry name" value="OS05G0311600 PROTEIN"/>
    <property type="match status" value="1"/>
</dbReference>
<name>A0A7D9ICJ7_PARCT</name>
<organism evidence="1 2">
    <name type="scientific">Paramuricea clavata</name>
    <name type="common">Red gorgonian</name>
    <name type="synonym">Violescent sea-whip</name>
    <dbReference type="NCBI Taxonomy" id="317549"/>
    <lineage>
        <taxon>Eukaryota</taxon>
        <taxon>Metazoa</taxon>
        <taxon>Cnidaria</taxon>
        <taxon>Anthozoa</taxon>
        <taxon>Octocorallia</taxon>
        <taxon>Malacalcyonacea</taxon>
        <taxon>Plexauridae</taxon>
        <taxon>Paramuricea</taxon>
    </lineage>
</organism>
<evidence type="ECO:0000313" key="1">
    <source>
        <dbReference type="EMBL" id="CAB4001995.1"/>
    </source>
</evidence>
<dbReference type="EMBL" id="CACRXK020004227">
    <property type="protein sequence ID" value="CAB4001995.1"/>
    <property type="molecule type" value="Genomic_DNA"/>
</dbReference>
<evidence type="ECO:0000313" key="2">
    <source>
        <dbReference type="Proteomes" id="UP001152795"/>
    </source>
</evidence>
<dbReference type="Proteomes" id="UP001152795">
    <property type="component" value="Unassembled WGS sequence"/>
</dbReference>
<keyword evidence="2" id="KW-1185">Reference proteome</keyword>
<gene>
    <name evidence="1" type="ORF">PACLA_8A016639</name>
</gene>
<proteinExistence type="predicted"/>
<accession>A0A7D9ICJ7</accession>
<protein>
    <submittedName>
        <fullName evidence="1">Uncharacterized protein</fullName>
    </submittedName>
</protein>
<sequence>LFLPNPTETAFTKNGFRDWKRAEEKRKGFHQHQSSNDHLKAMGIYEERKMRNLHGCTVVASLVSEAVGFFSTFVPLEEKWKKNRKSTKIFQETLSTLLLNPDIQDEVIEVLASIVKNKIADDVHKAELFIIMADGTTDKNRKGIQGLVCRYLSYEGKMDEHCLNVKGIDDRSAKALEIVNNVEEDIKSERETVTNEKTKVNDFLEDVRVTTTNGEQPQPRRNTVQFPLATENL</sequence>